<dbReference type="AlphaFoldDB" id="A0A285NZR7"/>
<dbReference type="Proteomes" id="UP000219356">
    <property type="component" value="Unassembled WGS sequence"/>
</dbReference>
<evidence type="ECO:0000313" key="2">
    <source>
        <dbReference type="Proteomes" id="UP000219356"/>
    </source>
</evidence>
<gene>
    <name evidence="1" type="ORF">SAMN05421503_2439</name>
</gene>
<proteinExistence type="predicted"/>
<keyword evidence="2" id="KW-1185">Reference proteome</keyword>
<sequence>MGEAAELIIEGVLCEACGGVIDGEESGYPRCCEDCE</sequence>
<evidence type="ECO:0000313" key="1">
    <source>
        <dbReference type="EMBL" id="SNZ14517.1"/>
    </source>
</evidence>
<organism evidence="1 2">
    <name type="scientific">Terribacillus aidingensis</name>
    <dbReference type="NCBI Taxonomy" id="586416"/>
    <lineage>
        <taxon>Bacteria</taxon>
        <taxon>Bacillati</taxon>
        <taxon>Bacillota</taxon>
        <taxon>Bacilli</taxon>
        <taxon>Bacillales</taxon>
        <taxon>Bacillaceae</taxon>
        <taxon>Terribacillus</taxon>
    </lineage>
</organism>
<protein>
    <submittedName>
        <fullName evidence="1">Uncharacterized protein</fullName>
    </submittedName>
</protein>
<dbReference type="EMBL" id="OBEK01000003">
    <property type="protein sequence ID" value="SNZ14517.1"/>
    <property type="molecule type" value="Genomic_DNA"/>
</dbReference>
<accession>A0A285NZR7</accession>
<reference evidence="2" key="1">
    <citation type="submission" date="2017-09" db="EMBL/GenBank/DDBJ databases">
        <authorList>
            <person name="Varghese N."/>
            <person name="Submissions S."/>
        </authorList>
    </citation>
    <scope>NUCLEOTIDE SEQUENCE [LARGE SCALE GENOMIC DNA]</scope>
    <source>
        <strain evidence="2">CGMCC 1.8913</strain>
    </source>
</reference>
<name>A0A285NZR7_9BACI</name>